<gene>
    <name evidence="10" type="ORF">CTAYLR_005395</name>
</gene>
<dbReference type="Pfam" id="PF25539">
    <property type="entry name" value="Bestrophin_2"/>
    <property type="match status" value="1"/>
</dbReference>
<keyword evidence="3" id="KW-1003">Cell membrane</keyword>
<feature type="region of interest" description="Disordered" evidence="8">
    <location>
        <begin position="391"/>
        <end position="423"/>
    </location>
</feature>
<keyword evidence="4 9" id="KW-0812">Transmembrane</keyword>
<dbReference type="PANTHER" id="PTHR33281:SF19">
    <property type="entry name" value="VOLTAGE-DEPENDENT ANION CHANNEL-FORMING PROTEIN YNEE"/>
    <property type="match status" value="1"/>
</dbReference>
<feature type="transmembrane region" description="Helical" evidence="9">
    <location>
        <begin position="76"/>
        <end position="98"/>
    </location>
</feature>
<keyword evidence="5 9" id="KW-1133">Transmembrane helix</keyword>
<evidence type="ECO:0000256" key="5">
    <source>
        <dbReference type="ARBA" id="ARBA00022989"/>
    </source>
</evidence>
<proteinExistence type="predicted"/>
<dbReference type="GO" id="GO:0005254">
    <property type="term" value="F:chloride channel activity"/>
    <property type="evidence" value="ECO:0007669"/>
    <property type="project" value="InterPro"/>
</dbReference>
<evidence type="ECO:0000256" key="9">
    <source>
        <dbReference type="SAM" id="Phobius"/>
    </source>
</evidence>
<dbReference type="GO" id="GO:0005886">
    <property type="term" value="C:plasma membrane"/>
    <property type="evidence" value="ECO:0007669"/>
    <property type="project" value="UniProtKB-SubCell"/>
</dbReference>
<evidence type="ECO:0000256" key="3">
    <source>
        <dbReference type="ARBA" id="ARBA00022475"/>
    </source>
</evidence>
<keyword evidence="2" id="KW-0813">Transport</keyword>
<dbReference type="AlphaFoldDB" id="A0AAD7U9S2"/>
<accession>A0AAD7U9S2</accession>
<reference evidence="10" key="1">
    <citation type="submission" date="2023-01" db="EMBL/GenBank/DDBJ databases">
        <title>Metagenome sequencing of chrysophaentin producing Chrysophaeum taylorii.</title>
        <authorList>
            <person name="Davison J."/>
            <person name="Bewley C."/>
        </authorList>
    </citation>
    <scope>NUCLEOTIDE SEQUENCE</scope>
    <source>
        <strain evidence="10">NIES-1699</strain>
    </source>
</reference>
<feature type="compositionally biased region" description="Acidic residues" evidence="8">
    <location>
        <begin position="398"/>
        <end position="416"/>
    </location>
</feature>
<evidence type="ECO:0000256" key="6">
    <source>
        <dbReference type="ARBA" id="ARBA00023065"/>
    </source>
</evidence>
<evidence type="ECO:0000256" key="7">
    <source>
        <dbReference type="ARBA" id="ARBA00023136"/>
    </source>
</evidence>
<organism evidence="10 11">
    <name type="scientific">Chrysophaeum taylorii</name>
    <dbReference type="NCBI Taxonomy" id="2483200"/>
    <lineage>
        <taxon>Eukaryota</taxon>
        <taxon>Sar</taxon>
        <taxon>Stramenopiles</taxon>
        <taxon>Ochrophyta</taxon>
        <taxon>Pelagophyceae</taxon>
        <taxon>Pelagomonadales</taxon>
        <taxon>Pelagomonadaceae</taxon>
        <taxon>Chrysophaeum</taxon>
    </lineage>
</organism>
<comment type="subcellular location">
    <subcellularLocation>
        <location evidence="1">Cell membrane</location>
        <topology evidence="1">Multi-pass membrane protein</topology>
    </subcellularLocation>
</comment>
<dbReference type="PANTHER" id="PTHR33281">
    <property type="entry name" value="UPF0187 PROTEIN YNEE"/>
    <property type="match status" value="1"/>
</dbReference>
<keyword evidence="11" id="KW-1185">Reference proteome</keyword>
<dbReference type="Proteomes" id="UP001230188">
    <property type="component" value="Unassembled WGS sequence"/>
</dbReference>
<evidence type="ECO:0000256" key="4">
    <source>
        <dbReference type="ARBA" id="ARBA00022692"/>
    </source>
</evidence>
<comment type="caution">
    <text evidence="10">The sequence shown here is derived from an EMBL/GenBank/DDBJ whole genome shotgun (WGS) entry which is preliminary data.</text>
</comment>
<evidence type="ECO:0000313" key="10">
    <source>
        <dbReference type="EMBL" id="KAJ8599633.1"/>
    </source>
</evidence>
<evidence type="ECO:0000256" key="1">
    <source>
        <dbReference type="ARBA" id="ARBA00004651"/>
    </source>
</evidence>
<protein>
    <submittedName>
        <fullName evidence="10">Uncharacterized protein</fullName>
    </submittedName>
</protein>
<dbReference type="EMBL" id="JAQMWT010000551">
    <property type="protein sequence ID" value="KAJ8599633.1"/>
    <property type="molecule type" value="Genomic_DNA"/>
</dbReference>
<evidence type="ECO:0000313" key="11">
    <source>
        <dbReference type="Proteomes" id="UP001230188"/>
    </source>
</evidence>
<name>A0AAD7U9S2_9STRA</name>
<evidence type="ECO:0000256" key="8">
    <source>
        <dbReference type="SAM" id="MobiDB-lite"/>
    </source>
</evidence>
<keyword evidence="7 9" id="KW-0472">Membrane</keyword>
<sequence>MPPGRVPARRNKVEALVPLDEVQDEPWVAPAVTEKDPWGISVRVIPEATAHAVWAAFLTFAGHRFEALGRRVLKSYFGGVGTLIHGLLGGVLGLLLAFRTNQAYGRYWRATESFGNLRDALVAAARKAAYLNDSDNAFDRRLYRAIVRHAIALPVAVAQGLKDAEEASAFESILTATEIDEMVQAHDLFAVPYSHSLFAALGVLGRPIRASDDGRGGRLALWSTIDAHLADAAHACGVLDTIKTSSPPRSYALHVRRFLLLWLATLPAALLCSWPSEYCFHPITAGFVAGTCAWALYATDELAHLVGQPFQRFKNKHPHQTTFPLDSWANHIVATLRHHVIAQSVLERRIRSRSWVVTLESCIQPPLDPVAPHNDNKTPLFESAYPALYKRPKANLTDDGDRETDDDDDDDDDDDVPVTPDIV</sequence>
<dbReference type="InterPro" id="IPR044669">
    <property type="entry name" value="YneE/VCCN1/2-like"/>
</dbReference>
<evidence type="ECO:0000256" key="2">
    <source>
        <dbReference type="ARBA" id="ARBA00022448"/>
    </source>
</evidence>
<keyword evidence="6" id="KW-0406">Ion transport</keyword>